<sequence length="217" mass="25067">MKRMRLENGSGHIIVTIECSPRTENNLMKDPELRTQLFSQSLTAEHRLEELIEGSPQMENEYLDHSEDLFLDKEENSNTQKAVWLKSTLLIETYKVTIDTLRRSPISRIEQASCLENQRNNAKCILALYELQVPSNHRTSELSNADEDKSELSEAEESSYSSMISVIKKKRKSQETAELYTYVCTSICTNTYSRPNREFKVMNYAPHNKAPREPIDV</sequence>
<dbReference type="AlphaFoldDB" id="A0A811UWP9"/>
<dbReference type="OrthoDB" id="10065625at2759"/>
<accession>A0A811UWP9</accession>
<evidence type="ECO:0000313" key="2">
    <source>
        <dbReference type="Proteomes" id="UP000606786"/>
    </source>
</evidence>
<protein>
    <submittedName>
        <fullName evidence="1">(Mediterranean fruit fly) hypothetical protein</fullName>
    </submittedName>
</protein>
<evidence type="ECO:0000313" key="1">
    <source>
        <dbReference type="EMBL" id="CAD7003081.1"/>
    </source>
</evidence>
<comment type="caution">
    <text evidence="1">The sequence shown here is derived from an EMBL/GenBank/DDBJ whole genome shotgun (WGS) entry which is preliminary data.</text>
</comment>
<proteinExistence type="predicted"/>
<name>A0A811UWP9_CERCA</name>
<dbReference type="EMBL" id="CAJHJT010000034">
    <property type="protein sequence ID" value="CAD7003081.1"/>
    <property type="molecule type" value="Genomic_DNA"/>
</dbReference>
<keyword evidence="2" id="KW-1185">Reference proteome</keyword>
<dbReference type="Proteomes" id="UP000606786">
    <property type="component" value="Unassembled WGS sequence"/>
</dbReference>
<reference evidence="1" key="1">
    <citation type="submission" date="2020-11" db="EMBL/GenBank/DDBJ databases">
        <authorList>
            <person name="Whitehead M."/>
        </authorList>
    </citation>
    <scope>NUCLEOTIDE SEQUENCE</scope>
    <source>
        <strain evidence="1">EGII</strain>
    </source>
</reference>
<organism evidence="1 2">
    <name type="scientific">Ceratitis capitata</name>
    <name type="common">Mediterranean fruit fly</name>
    <name type="synonym">Tephritis capitata</name>
    <dbReference type="NCBI Taxonomy" id="7213"/>
    <lineage>
        <taxon>Eukaryota</taxon>
        <taxon>Metazoa</taxon>
        <taxon>Ecdysozoa</taxon>
        <taxon>Arthropoda</taxon>
        <taxon>Hexapoda</taxon>
        <taxon>Insecta</taxon>
        <taxon>Pterygota</taxon>
        <taxon>Neoptera</taxon>
        <taxon>Endopterygota</taxon>
        <taxon>Diptera</taxon>
        <taxon>Brachycera</taxon>
        <taxon>Muscomorpha</taxon>
        <taxon>Tephritoidea</taxon>
        <taxon>Tephritidae</taxon>
        <taxon>Ceratitis</taxon>
        <taxon>Ceratitis</taxon>
    </lineage>
</organism>
<gene>
    <name evidence="1" type="ORF">CCAP1982_LOCUS11544</name>
</gene>